<protein>
    <submittedName>
        <fullName evidence="1">Uncharacterized protein</fullName>
    </submittedName>
</protein>
<dbReference type="AlphaFoldDB" id="A0A380TFW4"/>
<proteinExistence type="predicted"/>
<sequence length="61" mass="6489">MVSVVRLKVMHQPSLVLHRDGAVRTVRVQSAVSLKGRASAGVPDWCAIESAQSGTSARLAF</sequence>
<gene>
    <name evidence="1" type="ORF">DF3PB_4120004</name>
</gene>
<dbReference type="EMBL" id="UIDG01000349">
    <property type="protein sequence ID" value="SUS07325.1"/>
    <property type="molecule type" value="Genomic_DNA"/>
</dbReference>
<organism evidence="1">
    <name type="scientific">metagenome</name>
    <dbReference type="NCBI Taxonomy" id="256318"/>
    <lineage>
        <taxon>unclassified sequences</taxon>
        <taxon>metagenomes</taxon>
    </lineage>
</organism>
<evidence type="ECO:0000313" key="1">
    <source>
        <dbReference type="EMBL" id="SUS07325.1"/>
    </source>
</evidence>
<accession>A0A380TFW4</accession>
<reference evidence="1" key="1">
    <citation type="submission" date="2018-07" db="EMBL/GenBank/DDBJ databases">
        <authorList>
            <person name="Quirk P.G."/>
            <person name="Krulwich T.A."/>
        </authorList>
    </citation>
    <scope>NUCLEOTIDE SEQUENCE</scope>
</reference>
<name>A0A380TFW4_9ZZZZ</name>